<name>A0A8J2SLL1_9STRA</name>
<evidence type="ECO:0000313" key="3">
    <source>
        <dbReference type="EMBL" id="CAH0373176.1"/>
    </source>
</evidence>
<feature type="coiled-coil region" evidence="1">
    <location>
        <begin position="594"/>
        <end position="699"/>
    </location>
</feature>
<dbReference type="Proteomes" id="UP000789595">
    <property type="component" value="Unassembled WGS sequence"/>
</dbReference>
<keyword evidence="4" id="KW-1185">Reference proteome</keyword>
<comment type="caution">
    <text evidence="3">The sequence shown here is derived from an EMBL/GenBank/DDBJ whole genome shotgun (WGS) entry which is preliminary data.</text>
</comment>
<evidence type="ECO:0000256" key="1">
    <source>
        <dbReference type="SAM" id="Coils"/>
    </source>
</evidence>
<organism evidence="3 4">
    <name type="scientific">Pelagomonas calceolata</name>
    <dbReference type="NCBI Taxonomy" id="35677"/>
    <lineage>
        <taxon>Eukaryota</taxon>
        <taxon>Sar</taxon>
        <taxon>Stramenopiles</taxon>
        <taxon>Ochrophyta</taxon>
        <taxon>Pelagophyceae</taxon>
        <taxon>Pelagomonadales</taxon>
        <taxon>Pelagomonadaceae</taxon>
        <taxon>Pelagomonas</taxon>
    </lineage>
</organism>
<protein>
    <submittedName>
        <fullName evidence="3">Uncharacterized protein</fullName>
    </submittedName>
</protein>
<feature type="compositionally biased region" description="Polar residues" evidence="2">
    <location>
        <begin position="168"/>
        <end position="189"/>
    </location>
</feature>
<feature type="region of interest" description="Disordered" evidence="2">
    <location>
        <begin position="774"/>
        <end position="802"/>
    </location>
</feature>
<feature type="coiled-coil region" evidence="1">
    <location>
        <begin position="491"/>
        <end position="550"/>
    </location>
</feature>
<feature type="region of interest" description="Disordered" evidence="2">
    <location>
        <begin position="50"/>
        <end position="84"/>
    </location>
</feature>
<feature type="compositionally biased region" description="Basic and acidic residues" evidence="2">
    <location>
        <begin position="190"/>
        <end position="200"/>
    </location>
</feature>
<evidence type="ECO:0000256" key="2">
    <source>
        <dbReference type="SAM" id="MobiDB-lite"/>
    </source>
</evidence>
<proteinExistence type="predicted"/>
<sequence>MPRKKSSAPPPAAAETVDSLRTQLAEQREHYEAQSAQALKLLESKDAELATLRESTATPVSPGTDASQAASQEAERLRRDADAKAKEAEILQRARSESAAELARLKTELSVSNANDAARQAAVVASNAAVDELKRLRGTAATDKAALASTAKALDDLSKTEKELRAQLTQSKQDLAQAQTRLKASQHNSDATKAELERADQAEAALRTAKANNEKLTKRLASLERSDASINEREANAAEAIEKARALQERAQTDMRKASELQQAARRDGAAELARALDARDLRRRLSLAEADRDAALRDADDLRTALKAQEPPATPALPPVTTFTRETDEGTVAELASQLTEAHEQLDLCRTSLDAMKGSDEDVRSRCCALSQRLHEEAGERHRLERLRARCRCSHQDGTKDANEDLTRRALAASLAAQAAKDSLFAEQQATSNKALAAARCRATVAERARDLADARASDASEALQEALSLHGIDRSALADRLPEKEDTTLGATARALEEAERRVTAEKERSHILEARLVEMTSQKADAVEALERETAATRAQADRAAAAELASVAVQAASRSGAGLRSSPRWRSYVDDVLSACSSERDAKAALLESRAGLARLEARLETSERRADSLQYRLARRGVEEEEEDFHVKTPKDPEVSSLRREAMQLADEASQARDAQKRAENDVREVRGALSALRLEKSALEARCAAAEAAQADATRSSLDLRARAAQAEARAVHRVTATDDDAKALAQAVLARMDRIQNMATSDKPSEALQTLEKRATELEAALADTQQRLNDESTARASAERRAGREASSRADMEVEVARLKEDLRSLKSAKNLEVLAEAARLEARAEDADKRAELACEDAQAARQKLAEAEKNLGRLEGAGVLAEEARKRADAASQRAKAAEDRCRLAVESAQQKASLAEKRASDAERDLVVEKQRTTDALKREEALRTQSRKDLNDVRSDAKRQRKVFQDFRREKDELQKRYDKQHAELLEAKSRTATLKLRVGALQTASQSKSPRREVVEKDRLRAEEDAQRKRTDEAARRRLRDIRQQKDEMAHEKRILEEKMSTIIAREEKAEHRRGEAVVRERAAHRKLTVAQDAFEREKTVLTRKLDECKAMLGRKSADYDQARAARLRTARRADALGNAIKDVGVRLARGLDRARDRAAQLASTSSTPTAGLVAASLLDLAPSEVDQLVASLDGSTTPVARSPRHANAESAFAATITSALEATDYQKIRESIVAVVDERVEHERNLGMALGSRDDAPVQSRRPVVLSDECSVDAVDTAGVLEALGLSTEVC</sequence>
<gene>
    <name evidence="3" type="ORF">PECAL_4P03560</name>
</gene>
<keyword evidence="1" id="KW-0175">Coiled coil</keyword>
<dbReference type="EMBL" id="CAKKNE010000004">
    <property type="protein sequence ID" value="CAH0373176.1"/>
    <property type="molecule type" value="Genomic_DNA"/>
</dbReference>
<accession>A0A8J2SLL1</accession>
<reference evidence="3" key="1">
    <citation type="submission" date="2021-11" db="EMBL/GenBank/DDBJ databases">
        <authorList>
            <consortium name="Genoscope - CEA"/>
            <person name="William W."/>
        </authorList>
    </citation>
    <scope>NUCLEOTIDE SEQUENCE</scope>
</reference>
<feature type="region of interest" description="Disordered" evidence="2">
    <location>
        <begin position="997"/>
        <end position="1033"/>
    </location>
</feature>
<feature type="coiled-coil region" evidence="1">
    <location>
        <begin position="953"/>
        <end position="987"/>
    </location>
</feature>
<feature type="region of interest" description="Disordered" evidence="2">
    <location>
        <begin position="168"/>
        <end position="200"/>
    </location>
</feature>
<feature type="compositionally biased region" description="Polar residues" evidence="2">
    <location>
        <begin position="53"/>
        <end position="71"/>
    </location>
</feature>
<feature type="compositionally biased region" description="Basic and acidic residues" evidence="2">
    <location>
        <begin position="1007"/>
        <end position="1033"/>
    </location>
</feature>
<feature type="compositionally biased region" description="Basic and acidic residues" evidence="2">
    <location>
        <begin position="73"/>
        <end position="84"/>
    </location>
</feature>
<feature type="compositionally biased region" description="Basic and acidic residues" evidence="2">
    <location>
        <begin position="780"/>
        <end position="802"/>
    </location>
</feature>
<evidence type="ECO:0000313" key="4">
    <source>
        <dbReference type="Proteomes" id="UP000789595"/>
    </source>
</evidence>